<dbReference type="Pfam" id="PF01266">
    <property type="entry name" value="DAO"/>
    <property type="match status" value="1"/>
</dbReference>
<gene>
    <name evidence="4" type="ORF">GXW78_05820</name>
</gene>
<feature type="domain" description="FAD dependent oxidoreductase" evidence="3">
    <location>
        <begin position="21"/>
        <end position="415"/>
    </location>
</feature>
<dbReference type="SUPFAM" id="SSF51905">
    <property type="entry name" value="FAD/NAD(P)-binding domain"/>
    <property type="match status" value="1"/>
</dbReference>
<dbReference type="InterPro" id="IPR006076">
    <property type="entry name" value="FAD-dep_OxRdtase"/>
</dbReference>
<evidence type="ECO:0000256" key="2">
    <source>
        <dbReference type="ARBA" id="ARBA00023002"/>
    </source>
</evidence>
<evidence type="ECO:0000256" key="1">
    <source>
        <dbReference type="ARBA" id="ARBA00009410"/>
    </source>
</evidence>
<organism evidence="4 5">
    <name type="scientific">Neoroseomonas terrae</name>
    <dbReference type="NCBI Taxonomy" id="424799"/>
    <lineage>
        <taxon>Bacteria</taxon>
        <taxon>Pseudomonadati</taxon>
        <taxon>Pseudomonadota</taxon>
        <taxon>Alphaproteobacteria</taxon>
        <taxon>Acetobacterales</taxon>
        <taxon>Acetobacteraceae</taxon>
        <taxon>Neoroseomonas</taxon>
    </lineage>
</organism>
<comment type="caution">
    <text evidence="4">The sequence shown here is derived from an EMBL/GenBank/DDBJ whole genome shotgun (WGS) entry which is preliminary data.</text>
</comment>
<dbReference type="Gene3D" id="3.50.50.60">
    <property type="entry name" value="FAD/NAD(P)-binding domain"/>
    <property type="match status" value="2"/>
</dbReference>
<evidence type="ECO:0000313" key="4">
    <source>
        <dbReference type="EMBL" id="MBR0649171.1"/>
    </source>
</evidence>
<keyword evidence="5" id="KW-1185">Reference proteome</keyword>
<keyword evidence="2" id="KW-0560">Oxidoreductase</keyword>
<sequence length="445" mass="47689">MPATRALDTVDSDDTLPASADVVVIGAGIIGVGAAYALAKAGHSVALLEKGVVAGEQSSRNWGWCRLMNRDEREIPLMQHSHELWERLPAEIGADMGFRRNGLVYVTKDPKQLDAWRDWVAMAQTYQAPMRIIDGAEAKRLTPGNEQDWIGGVVSPRDGRAEPAMAAPALAKAARALGATLHQNCAVRGLDMTGGRVSGVFTEKGRIRANAVLLAGGAWASMFLRRHGADLPQSSVMSTVFATTPARQVSPGGLSTPDFILTPRLDGGYIVAAKARGRLELTPAGIRYARQFLPALRKNWSVVQIRFGRSFFDGPDAMHGRWSFDRPTVFERMRVLDPAPRTEIVEPALREIVATYPELAGIRAARVWAGWIDSTPDAVPVISPVEALPGVVVAAGFSGHGFGIGPAAGRLAADLVTGAPPIVDPTPFTLKRFFDGSPIRTPTGI</sequence>
<dbReference type="PANTHER" id="PTHR13847:SF280">
    <property type="entry name" value="D-AMINO ACID DEHYDROGENASE"/>
    <property type="match status" value="1"/>
</dbReference>
<name>A0ABS5EDT0_9PROT</name>
<comment type="similarity">
    <text evidence="1">Belongs to the DadA oxidoreductase family.</text>
</comment>
<accession>A0ABS5EDT0</accession>
<evidence type="ECO:0000259" key="3">
    <source>
        <dbReference type="Pfam" id="PF01266"/>
    </source>
</evidence>
<dbReference type="Proteomes" id="UP000698752">
    <property type="component" value="Unassembled WGS sequence"/>
</dbReference>
<dbReference type="PANTHER" id="PTHR13847">
    <property type="entry name" value="SARCOSINE DEHYDROGENASE-RELATED"/>
    <property type="match status" value="1"/>
</dbReference>
<dbReference type="Gene3D" id="3.30.9.10">
    <property type="entry name" value="D-Amino Acid Oxidase, subunit A, domain 2"/>
    <property type="match status" value="2"/>
</dbReference>
<protein>
    <submittedName>
        <fullName evidence="4">FAD-binding oxidoreductase</fullName>
    </submittedName>
</protein>
<reference evidence="5" key="1">
    <citation type="journal article" date="2021" name="Syst. Appl. Microbiol.">
        <title>Roseomonas hellenica sp. nov., isolated from roots of wild-growing Alkanna tinctoria.</title>
        <authorList>
            <person name="Rat A."/>
            <person name="Naranjo H.D."/>
            <person name="Lebbe L."/>
            <person name="Cnockaert M."/>
            <person name="Krigas N."/>
            <person name="Grigoriadou K."/>
            <person name="Maloupa E."/>
            <person name="Willems A."/>
        </authorList>
    </citation>
    <scope>NUCLEOTIDE SEQUENCE [LARGE SCALE GENOMIC DNA]</scope>
    <source>
        <strain evidence="5">LMG 31159</strain>
    </source>
</reference>
<proteinExistence type="inferred from homology"/>
<dbReference type="InterPro" id="IPR036188">
    <property type="entry name" value="FAD/NAD-bd_sf"/>
</dbReference>
<evidence type="ECO:0000313" key="5">
    <source>
        <dbReference type="Proteomes" id="UP000698752"/>
    </source>
</evidence>
<dbReference type="EMBL" id="JAAEDI010000005">
    <property type="protein sequence ID" value="MBR0649171.1"/>
    <property type="molecule type" value="Genomic_DNA"/>
</dbReference>